<evidence type="ECO:0000313" key="3">
    <source>
        <dbReference type="Proteomes" id="UP001177003"/>
    </source>
</evidence>
<evidence type="ECO:0000256" key="1">
    <source>
        <dbReference type="SAM" id="MobiDB-lite"/>
    </source>
</evidence>
<accession>A0AA35Z1W0</accession>
<gene>
    <name evidence="2" type="ORF">LSALG_LOCUS23879</name>
</gene>
<feature type="region of interest" description="Disordered" evidence="1">
    <location>
        <begin position="1"/>
        <end position="23"/>
    </location>
</feature>
<name>A0AA35Z1W0_LACSI</name>
<dbReference type="EMBL" id="OX465081">
    <property type="protein sequence ID" value="CAI9284346.1"/>
    <property type="molecule type" value="Genomic_DNA"/>
</dbReference>
<sequence length="166" mass="19757">MSNGKGKIIEEEEEDMSEGAQLKRKKHDKYLDEIMQVNQAAKARERVAHDECFEKVEKAPILDYDVNHMIFSFYLKYDLPCLNPYDWVSLFSLLSKDEQKYEPILAHLKRMLVCYINDFGQMDVEIPIVFRKKPILKFETELKDLDKMKLERITNDNWSVAFQQKE</sequence>
<reference evidence="2" key="1">
    <citation type="submission" date="2023-04" db="EMBL/GenBank/DDBJ databases">
        <authorList>
            <person name="Vijverberg K."/>
            <person name="Xiong W."/>
            <person name="Schranz E."/>
        </authorList>
    </citation>
    <scope>NUCLEOTIDE SEQUENCE</scope>
</reference>
<protein>
    <submittedName>
        <fullName evidence="2">Uncharacterized protein</fullName>
    </submittedName>
</protein>
<dbReference type="Proteomes" id="UP001177003">
    <property type="component" value="Chromosome 5"/>
</dbReference>
<proteinExistence type="predicted"/>
<evidence type="ECO:0000313" key="2">
    <source>
        <dbReference type="EMBL" id="CAI9284346.1"/>
    </source>
</evidence>
<keyword evidence="3" id="KW-1185">Reference proteome</keyword>
<organism evidence="2 3">
    <name type="scientific">Lactuca saligna</name>
    <name type="common">Willowleaf lettuce</name>
    <dbReference type="NCBI Taxonomy" id="75948"/>
    <lineage>
        <taxon>Eukaryota</taxon>
        <taxon>Viridiplantae</taxon>
        <taxon>Streptophyta</taxon>
        <taxon>Embryophyta</taxon>
        <taxon>Tracheophyta</taxon>
        <taxon>Spermatophyta</taxon>
        <taxon>Magnoliopsida</taxon>
        <taxon>eudicotyledons</taxon>
        <taxon>Gunneridae</taxon>
        <taxon>Pentapetalae</taxon>
        <taxon>asterids</taxon>
        <taxon>campanulids</taxon>
        <taxon>Asterales</taxon>
        <taxon>Asteraceae</taxon>
        <taxon>Cichorioideae</taxon>
        <taxon>Cichorieae</taxon>
        <taxon>Lactucinae</taxon>
        <taxon>Lactuca</taxon>
    </lineage>
</organism>
<dbReference type="AlphaFoldDB" id="A0AA35Z1W0"/>